<name>A0ABT3XW18_9FLAO</name>
<protein>
    <recommendedName>
        <fullName evidence="3">PsbP C-terminal domain-containing protein</fullName>
    </recommendedName>
</protein>
<organism evidence="1 2">
    <name type="scientific">Chryseobacterium formosus</name>
    <dbReference type="NCBI Taxonomy" id="1537363"/>
    <lineage>
        <taxon>Bacteria</taxon>
        <taxon>Pseudomonadati</taxon>
        <taxon>Bacteroidota</taxon>
        <taxon>Flavobacteriia</taxon>
        <taxon>Flavobacteriales</taxon>
        <taxon>Weeksellaceae</taxon>
        <taxon>Chryseobacterium group</taxon>
        <taxon>Chryseobacterium</taxon>
    </lineage>
</organism>
<dbReference type="Proteomes" id="UP001073122">
    <property type="component" value="Unassembled WGS sequence"/>
</dbReference>
<reference evidence="1" key="1">
    <citation type="submission" date="2022-10" db="EMBL/GenBank/DDBJ databases">
        <title>Chryseobacterium sp. nov., a novel bacterial species.</title>
        <authorList>
            <person name="Cao Y."/>
        </authorList>
    </citation>
    <scope>NUCLEOTIDE SEQUENCE</scope>
    <source>
        <strain evidence="1">CCTCC AB2015118</strain>
    </source>
</reference>
<accession>A0ABT3XW18</accession>
<sequence length="193" mass="22479">MKKILIVATLILCNYLFAQKKYKIEQYVWSFDSPKDYIPKIDQFEKEIKAGTKYLEEKDIKPSDDDVVLLTLEKKDKTSNIIMVSYRDNSSIDELTLGGYAELMKNSMLDVEKMQYPDDDVTMVVEDIVIDKINFKVIRETVVFKKDNHIGSKYFYIADIDGKEFMIVAASVNEKDRKLIDQSILTSTFRKIK</sequence>
<evidence type="ECO:0008006" key="3">
    <source>
        <dbReference type="Google" id="ProtNLM"/>
    </source>
</evidence>
<keyword evidence="2" id="KW-1185">Reference proteome</keyword>
<gene>
    <name evidence="1" type="ORF">OF897_18330</name>
</gene>
<dbReference type="RefSeq" id="WP_267267118.1">
    <property type="nucleotide sequence ID" value="NZ_JAOVZW010000024.1"/>
</dbReference>
<proteinExistence type="predicted"/>
<evidence type="ECO:0000313" key="2">
    <source>
        <dbReference type="Proteomes" id="UP001073122"/>
    </source>
</evidence>
<comment type="caution">
    <text evidence="1">The sequence shown here is derived from an EMBL/GenBank/DDBJ whole genome shotgun (WGS) entry which is preliminary data.</text>
</comment>
<evidence type="ECO:0000313" key="1">
    <source>
        <dbReference type="EMBL" id="MCX8525875.1"/>
    </source>
</evidence>
<dbReference type="EMBL" id="JAOVZW010000024">
    <property type="protein sequence ID" value="MCX8525875.1"/>
    <property type="molecule type" value="Genomic_DNA"/>
</dbReference>